<evidence type="ECO:0000259" key="1">
    <source>
        <dbReference type="Pfam" id="PF09851"/>
    </source>
</evidence>
<dbReference type="Pfam" id="PF14472">
    <property type="entry name" value="DUF4429"/>
    <property type="match status" value="1"/>
</dbReference>
<dbReference type="AlphaFoldDB" id="A0A3E4M8F6"/>
<sequence length="167" mass="18646">MDLFTKADKQKEFPDSNTVLIHLKSNGKFNVTIHDNFLTVEPRGFTNAVNKGLIGQKTYDLNNVSGVQYKKPGFTTGYLQIVLIGGRDARNGVSGAVKDENSITFSKKEDHLILEIKEYIENYIHERSAGSATASNLDEIRKLKELLDIGAITDEEFEAKKAQLLNI</sequence>
<dbReference type="Pfam" id="PF09851">
    <property type="entry name" value="SHOCT"/>
    <property type="match status" value="1"/>
</dbReference>
<evidence type="ECO:0008006" key="5">
    <source>
        <dbReference type="Google" id="ProtNLM"/>
    </source>
</evidence>
<organism evidence="3 4">
    <name type="scientific">Agathobacter rectalis</name>
    <dbReference type="NCBI Taxonomy" id="39491"/>
    <lineage>
        <taxon>Bacteria</taxon>
        <taxon>Bacillati</taxon>
        <taxon>Bacillota</taxon>
        <taxon>Clostridia</taxon>
        <taxon>Lachnospirales</taxon>
        <taxon>Lachnospiraceae</taxon>
        <taxon>Agathobacter</taxon>
    </lineage>
</organism>
<feature type="domain" description="SHOCT" evidence="1">
    <location>
        <begin position="138"/>
        <end position="165"/>
    </location>
</feature>
<proteinExistence type="predicted"/>
<accession>A0A3E4M8F6</accession>
<evidence type="ECO:0000313" key="3">
    <source>
        <dbReference type="EMBL" id="RGK45642.1"/>
    </source>
</evidence>
<gene>
    <name evidence="3" type="ORF">DXD13_00750</name>
</gene>
<dbReference type="InterPro" id="IPR027860">
    <property type="entry name" value="DUF4429"/>
</dbReference>
<dbReference type="RefSeq" id="WP_117684523.1">
    <property type="nucleotide sequence ID" value="NZ_QSQP01000001.1"/>
</dbReference>
<dbReference type="Proteomes" id="UP000261052">
    <property type="component" value="Unassembled WGS sequence"/>
</dbReference>
<comment type="caution">
    <text evidence="3">The sequence shown here is derived from an EMBL/GenBank/DDBJ whole genome shotgun (WGS) entry which is preliminary data.</text>
</comment>
<dbReference type="EMBL" id="QSQP01000001">
    <property type="protein sequence ID" value="RGK45642.1"/>
    <property type="molecule type" value="Genomic_DNA"/>
</dbReference>
<reference evidence="3 4" key="1">
    <citation type="submission" date="2018-08" db="EMBL/GenBank/DDBJ databases">
        <title>A genome reference for cultivated species of the human gut microbiota.</title>
        <authorList>
            <person name="Zou Y."/>
            <person name="Xue W."/>
            <person name="Luo G."/>
        </authorList>
    </citation>
    <scope>NUCLEOTIDE SEQUENCE [LARGE SCALE GENOMIC DNA]</scope>
    <source>
        <strain evidence="3 4">TF11-15AC</strain>
    </source>
</reference>
<protein>
    <recommendedName>
        <fullName evidence="5">SHOCT domain-containing protein</fullName>
    </recommendedName>
</protein>
<name>A0A3E4M8F6_9FIRM</name>
<evidence type="ECO:0000259" key="2">
    <source>
        <dbReference type="Pfam" id="PF14472"/>
    </source>
</evidence>
<dbReference type="InterPro" id="IPR018649">
    <property type="entry name" value="SHOCT"/>
</dbReference>
<feature type="domain" description="DUF4429" evidence="2">
    <location>
        <begin position="35"/>
        <end position="119"/>
    </location>
</feature>
<evidence type="ECO:0000313" key="4">
    <source>
        <dbReference type="Proteomes" id="UP000261052"/>
    </source>
</evidence>